<dbReference type="AlphaFoldDB" id="A0AAD9V188"/>
<organism evidence="3 4">
    <name type="scientific">Acropora cervicornis</name>
    <name type="common">Staghorn coral</name>
    <dbReference type="NCBI Taxonomy" id="6130"/>
    <lineage>
        <taxon>Eukaryota</taxon>
        <taxon>Metazoa</taxon>
        <taxon>Cnidaria</taxon>
        <taxon>Anthozoa</taxon>
        <taxon>Hexacorallia</taxon>
        <taxon>Scleractinia</taxon>
        <taxon>Astrocoeniina</taxon>
        <taxon>Acroporidae</taxon>
        <taxon>Acropora</taxon>
    </lineage>
</organism>
<dbReference type="Proteomes" id="UP001249851">
    <property type="component" value="Unassembled WGS sequence"/>
</dbReference>
<accession>A0AAD9V188</accession>
<dbReference type="EMBL" id="JARQWQ010000051">
    <property type="protein sequence ID" value="KAK2557090.1"/>
    <property type="molecule type" value="Genomic_DNA"/>
</dbReference>
<dbReference type="Gene3D" id="1.20.58.390">
    <property type="entry name" value="Neurotransmitter-gated ion-channel transmembrane domain"/>
    <property type="match status" value="1"/>
</dbReference>
<dbReference type="SUPFAM" id="SSF90112">
    <property type="entry name" value="Neurotransmitter-gated ion-channel transmembrane pore"/>
    <property type="match status" value="1"/>
</dbReference>
<dbReference type="InterPro" id="IPR036719">
    <property type="entry name" value="Neuro-gated_channel_TM_sf"/>
</dbReference>
<feature type="region of interest" description="Disordered" evidence="1">
    <location>
        <begin position="24"/>
        <end position="43"/>
    </location>
</feature>
<keyword evidence="2" id="KW-0812">Transmembrane</keyword>
<keyword evidence="4" id="KW-1185">Reference proteome</keyword>
<dbReference type="GO" id="GO:0016020">
    <property type="term" value="C:membrane"/>
    <property type="evidence" value="ECO:0007669"/>
    <property type="project" value="InterPro"/>
</dbReference>
<dbReference type="InterPro" id="IPR038050">
    <property type="entry name" value="Neuro_actylchol_rec"/>
</dbReference>
<reference evidence="3" key="1">
    <citation type="journal article" date="2023" name="G3 (Bethesda)">
        <title>Whole genome assembly and annotation of the endangered Caribbean coral Acropora cervicornis.</title>
        <authorList>
            <person name="Selwyn J.D."/>
            <person name="Vollmer S.V."/>
        </authorList>
    </citation>
    <scope>NUCLEOTIDE SEQUENCE</scope>
    <source>
        <strain evidence="3">K2</strain>
    </source>
</reference>
<keyword evidence="2" id="KW-0472">Membrane</keyword>
<comment type="caution">
    <text evidence="3">The sequence shown here is derived from an EMBL/GenBank/DDBJ whole genome shotgun (WGS) entry which is preliminary data.</text>
</comment>
<evidence type="ECO:0000256" key="1">
    <source>
        <dbReference type="SAM" id="MobiDB-lite"/>
    </source>
</evidence>
<protein>
    <submittedName>
        <fullName evidence="3">Uncharacterized protein</fullName>
    </submittedName>
</protein>
<proteinExistence type="predicted"/>
<evidence type="ECO:0000313" key="4">
    <source>
        <dbReference type="Proteomes" id="UP001249851"/>
    </source>
</evidence>
<reference evidence="3" key="2">
    <citation type="journal article" date="2023" name="Science">
        <title>Genomic signatures of disease resistance in endangered staghorn corals.</title>
        <authorList>
            <person name="Vollmer S.V."/>
            <person name="Selwyn J.D."/>
            <person name="Despard B.A."/>
            <person name="Roesel C.L."/>
        </authorList>
    </citation>
    <scope>NUCLEOTIDE SEQUENCE</scope>
    <source>
        <strain evidence="3">K2</strain>
    </source>
</reference>
<evidence type="ECO:0000313" key="3">
    <source>
        <dbReference type="EMBL" id="KAK2557090.1"/>
    </source>
</evidence>
<sequence length="141" mass="16642">MLSSKHKENASKCPYVTGVQILRPKKTESSTQTSCMEDGNDHQWDTSEHVQEEMLHVMNDEFNDFILDQTQRSRPSEDWEESDIEHAHYDTVVRCFVKKNSRPVEMATRVDKASRVLFPLTFFLYNVGYWMTYYYGITIFP</sequence>
<gene>
    <name evidence="3" type="ORF">P5673_020561</name>
</gene>
<dbReference type="GO" id="GO:0006811">
    <property type="term" value="P:monoatomic ion transport"/>
    <property type="evidence" value="ECO:0007669"/>
    <property type="project" value="InterPro"/>
</dbReference>
<keyword evidence="2" id="KW-1133">Transmembrane helix</keyword>
<feature type="transmembrane region" description="Helical" evidence="2">
    <location>
        <begin position="116"/>
        <end position="136"/>
    </location>
</feature>
<evidence type="ECO:0000256" key="2">
    <source>
        <dbReference type="SAM" id="Phobius"/>
    </source>
</evidence>
<name>A0AAD9V188_ACRCE</name>